<dbReference type="GeneID" id="113055709"/>
<sequence length="231" mass="24701">MSKKLQLSRRGQNENDEDSDIATIKHFHHEEDENDEESSTKQRQNRDINEVAEATVKKPKAQDIISRIDTYDRPTTCDRSVTYGRYARHVRSATYARPTNIIAEGGLDAKQGIYFKSYIPGFEEITGKNIGEDGVGQARPENPLFEAVVKGPSASAGTEVSVVKVEAMARAEVASASASVGPVGVKVGLGFDTGASAGLDGVEAKFLGTGFSIGQKNSISVLGSEASCSVM</sequence>
<dbReference type="KEGG" id="caua:113055709"/>
<gene>
    <name evidence="3" type="primary">LOC113055709</name>
</gene>
<feature type="compositionally biased region" description="Basic and acidic residues" evidence="1">
    <location>
        <begin position="38"/>
        <end position="49"/>
    </location>
</feature>
<dbReference type="AlphaFoldDB" id="A0A6P6L032"/>
<name>A0A6P6L032_CARAU</name>
<keyword evidence="2" id="KW-1185">Reference proteome</keyword>
<organism evidence="2 3">
    <name type="scientific">Carassius auratus</name>
    <name type="common">Goldfish</name>
    <dbReference type="NCBI Taxonomy" id="7957"/>
    <lineage>
        <taxon>Eukaryota</taxon>
        <taxon>Metazoa</taxon>
        <taxon>Chordata</taxon>
        <taxon>Craniata</taxon>
        <taxon>Vertebrata</taxon>
        <taxon>Euteleostomi</taxon>
        <taxon>Actinopterygii</taxon>
        <taxon>Neopterygii</taxon>
        <taxon>Teleostei</taxon>
        <taxon>Ostariophysi</taxon>
        <taxon>Cypriniformes</taxon>
        <taxon>Cyprinidae</taxon>
        <taxon>Cyprininae</taxon>
        <taxon>Carassius</taxon>
    </lineage>
</organism>
<dbReference type="OrthoDB" id="2333662at2759"/>
<dbReference type="RefSeq" id="XP_026077884.1">
    <property type="nucleotide sequence ID" value="XM_026222099.1"/>
</dbReference>
<dbReference type="Proteomes" id="UP000515129">
    <property type="component" value="Chromosome 36"/>
</dbReference>
<evidence type="ECO:0000256" key="1">
    <source>
        <dbReference type="SAM" id="MobiDB-lite"/>
    </source>
</evidence>
<reference evidence="3" key="1">
    <citation type="submission" date="2025-08" db="UniProtKB">
        <authorList>
            <consortium name="RefSeq"/>
        </authorList>
    </citation>
    <scope>IDENTIFICATION</scope>
    <source>
        <strain evidence="3">Wakin</strain>
        <tissue evidence="3">Muscle</tissue>
    </source>
</reference>
<evidence type="ECO:0000313" key="3">
    <source>
        <dbReference type="RefSeq" id="XP_026077884.1"/>
    </source>
</evidence>
<protein>
    <submittedName>
        <fullName evidence="3">Uncharacterized protein LOC113055709</fullName>
    </submittedName>
</protein>
<accession>A0A6P6L032</accession>
<evidence type="ECO:0000313" key="2">
    <source>
        <dbReference type="Proteomes" id="UP000515129"/>
    </source>
</evidence>
<feature type="region of interest" description="Disordered" evidence="1">
    <location>
        <begin position="1"/>
        <end position="55"/>
    </location>
</feature>
<proteinExistence type="predicted"/>